<dbReference type="InterPro" id="IPR038840">
    <property type="entry name" value="RWDD3"/>
</dbReference>
<dbReference type="RefSeq" id="XP_022257939.1">
    <property type="nucleotide sequence ID" value="XM_022402231.1"/>
</dbReference>
<reference evidence="8" key="1">
    <citation type="submission" date="2025-08" db="UniProtKB">
        <authorList>
            <consortium name="RefSeq"/>
        </authorList>
    </citation>
    <scope>IDENTIFICATION</scope>
    <source>
        <tissue evidence="8">Muscle</tissue>
    </source>
</reference>
<dbReference type="PANTHER" id="PTHR15628:SF1">
    <property type="entry name" value="RWD DOMAIN-CONTAINING PROTEIN 3"/>
    <property type="match status" value="1"/>
</dbReference>
<dbReference type="PROSITE" id="PS50908">
    <property type="entry name" value="RWD"/>
    <property type="match status" value="1"/>
</dbReference>
<dbReference type="Pfam" id="PF05773">
    <property type="entry name" value="RWD"/>
    <property type="match status" value="1"/>
</dbReference>
<protein>
    <recommendedName>
        <fullName evidence="3">RWD domain-containing protein 3</fullName>
    </recommendedName>
</protein>
<keyword evidence="4" id="KW-0963">Cytoplasm</keyword>
<comment type="subcellular location">
    <subcellularLocation>
        <location evidence="2">Cytoplasm</location>
    </subcellularLocation>
    <subcellularLocation>
        <location evidence="1">Nucleus</location>
    </subcellularLocation>
</comment>
<feature type="domain" description="RWD" evidence="6">
    <location>
        <begin position="15"/>
        <end position="129"/>
    </location>
</feature>
<evidence type="ECO:0000256" key="3">
    <source>
        <dbReference type="ARBA" id="ARBA00015444"/>
    </source>
</evidence>
<evidence type="ECO:0000256" key="1">
    <source>
        <dbReference type="ARBA" id="ARBA00004123"/>
    </source>
</evidence>
<evidence type="ECO:0000313" key="8">
    <source>
        <dbReference type="RefSeq" id="XP_022257939.1"/>
    </source>
</evidence>
<evidence type="ECO:0000313" key="7">
    <source>
        <dbReference type="Proteomes" id="UP000694941"/>
    </source>
</evidence>
<name>A0ABM1TPY3_LIMPO</name>
<organism evidence="7 8">
    <name type="scientific">Limulus polyphemus</name>
    <name type="common">Atlantic horseshoe crab</name>
    <dbReference type="NCBI Taxonomy" id="6850"/>
    <lineage>
        <taxon>Eukaryota</taxon>
        <taxon>Metazoa</taxon>
        <taxon>Ecdysozoa</taxon>
        <taxon>Arthropoda</taxon>
        <taxon>Chelicerata</taxon>
        <taxon>Merostomata</taxon>
        <taxon>Xiphosura</taxon>
        <taxon>Limulidae</taxon>
        <taxon>Limulus</taxon>
    </lineage>
</organism>
<keyword evidence="5" id="KW-0539">Nucleus</keyword>
<dbReference type="PANTHER" id="PTHR15628">
    <property type="entry name" value="RWD DOMAIN-CONTAINING PROTEIN 3"/>
    <property type="match status" value="1"/>
</dbReference>
<sequence length="283" mass="32659">MVNERNNGNLMMQREEIDTLQAIYSRDGEFKILFQGEKTSVVSLKINLNSDNVQKHSGNKCEKSFTITLELSEGYPDVVPDISVDCDLFITRHAQTRLLTDIKSYALTLLGSPMVMDLVLWLQENGLHYVLEKQGAVVTSSQESKDEYQYHTISEWTSLLLLDHMRSKTKYVKKLKSWAGELGLLSTIIFFRRWIFLLLQGKQKLVKEFVTRQRTVCVDVDSAGRTCKERMLTVLYEGEIEHLTSVKEFVVHESDEENDLKKLFEELNVISLFNSIIKPIINK</sequence>
<dbReference type="InterPro" id="IPR016135">
    <property type="entry name" value="UBQ-conjugating_enzyme/RWD"/>
</dbReference>
<dbReference type="SUPFAM" id="SSF54495">
    <property type="entry name" value="UBC-like"/>
    <property type="match status" value="1"/>
</dbReference>
<keyword evidence="7" id="KW-1185">Reference proteome</keyword>
<dbReference type="Gene3D" id="3.10.110.10">
    <property type="entry name" value="Ubiquitin Conjugating Enzyme"/>
    <property type="match status" value="1"/>
</dbReference>
<proteinExistence type="predicted"/>
<dbReference type="CDD" id="cd24164">
    <property type="entry name" value="RWDD3_C"/>
    <property type="match status" value="1"/>
</dbReference>
<dbReference type="InterPro" id="IPR006575">
    <property type="entry name" value="RWD_dom"/>
</dbReference>
<accession>A0ABM1TPY3</accession>
<evidence type="ECO:0000256" key="4">
    <source>
        <dbReference type="ARBA" id="ARBA00022490"/>
    </source>
</evidence>
<evidence type="ECO:0000259" key="6">
    <source>
        <dbReference type="PROSITE" id="PS50908"/>
    </source>
</evidence>
<dbReference type="CDD" id="cd23819">
    <property type="entry name" value="RWD_RWDD3"/>
    <property type="match status" value="1"/>
</dbReference>
<dbReference type="Proteomes" id="UP000694941">
    <property type="component" value="Unplaced"/>
</dbReference>
<evidence type="ECO:0000256" key="5">
    <source>
        <dbReference type="ARBA" id="ARBA00023242"/>
    </source>
</evidence>
<dbReference type="SMART" id="SM00591">
    <property type="entry name" value="RWD"/>
    <property type="match status" value="1"/>
</dbReference>
<evidence type="ECO:0000256" key="2">
    <source>
        <dbReference type="ARBA" id="ARBA00004496"/>
    </source>
</evidence>
<gene>
    <name evidence="8" type="primary">LOC106473846</name>
</gene>
<dbReference type="GeneID" id="106473846"/>